<feature type="transmembrane region" description="Helical" evidence="1">
    <location>
        <begin position="152"/>
        <end position="173"/>
    </location>
</feature>
<keyword evidence="1" id="KW-1133">Transmembrane helix</keyword>
<feature type="transmembrane region" description="Helical" evidence="1">
    <location>
        <begin position="375"/>
        <end position="395"/>
    </location>
</feature>
<feature type="transmembrane region" description="Helical" evidence="1">
    <location>
        <begin position="322"/>
        <end position="346"/>
    </location>
</feature>
<dbReference type="NCBIfam" id="TIGR00792">
    <property type="entry name" value="gph"/>
    <property type="match status" value="1"/>
</dbReference>
<dbReference type="GO" id="GO:0008643">
    <property type="term" value="P:carbohydrate transport"/>
    <property type="evidence" value="ECO:0007669"/>
    <property type="project" value="InterPro"/>
</dbReference>
<dbReference type="InterPro" id="IPR001927">
    <property type="entry name" value="Na/Gal_symport"/>
</dbReference>
<dbReference type="RefSeq" id="WP_163052154.1">
    <property type="nucleotide sequence ID" value="NZ_AP019695.1"/>
</dbReference>
<evidence type="ECO:0000313" key="3">
    <source>
        <dbReference type="Proteomes" id="UP000464754"/>
    </source>
</evidence>
<feature type="transmembrane region" description="Helical" evidence="1">
    <location>
        <begin position="12"/>
        <end position="32"/>
    </location>
</feature>
<keyword evidence="1" id="KW-0812">Transmembrane</keyword>
<dbReference type="AlphaFoldDB" id="A0A6N4TKD7"/>
<dbReference type="InterPro" id="IPR036259">
    <property type="entry name" value="MFS_trans_sf"/>
</dbReference>
<accession>A0A6N4TKD7</accession>
<feature type="transmembrane region" description="Helical" evidence="1">
    <location>
        <begin position="110"/>
        <end position="132"/>
    </location>
</feature>
<keyword evidence="3" id="KW-1185">Reference proteome</keyword>
<dbReference type="GO" id="GO:0015293">
    <property type="term" value="F:symporter activity"/>
    <property type="evidence" value="ECO:0007669"/>
    <property type="project" value="InterPro"/>
</dbReference>
<dbReference type="Gene3D" id="1.20.1250.20">
    <property type="entry name" value="MFS general substrate transporter like domains"/>
    <property type="match status" value="2"/>
</dbReference>
<dbReference type="CDD" id="cd17332">
    <property type="entry name" value="MFS_MelB_like"/>
    <property type="match status" value="1"/>
</dbReference>
<gene>
    <name evidence="2" type="ORF">Aargi30884_19440</name>
</gene>
<feature type="transmembrane region" description="Helical" evidence="1">
    <location>
        <begin position="298"/>
        <end position="316"/>
    </location>
</feature>
<name>A0A6N4TKD7_9FIRM</name>
<dbReference type="Pfam" id="PF13347">
    <property type="entry name" value="MFS_2"/>
    <property type="match status" value="1"/>
</dbReference>
<evidence type="ECO:0000256" key="1">
    <source>
        <dbReference type="SAM" id="Phobius"/>
    </source>
</evidence>
<dbReference type="GO" id="GO:0005886">
    <property type="term" value="C:plasma membrane"/>
    <property type="evidence" value="ECO:0007669"/>
    <property type="project" value="TreeGrafter"/>
</dbReference>
<protein>
    <submittedName>
        <fullName evidence="2">MFS transporter</fullName>
    </submittedName>
</protein>
<dbReference type="Proteomes" id="UP000464754">
    <property type="component" value="Chromosome"/>
</dbReference>
<dbReference type="EMBL" id="AP019695">
    <property type="protein sequence ID" value="BBK23041.1"/>
    <property type="molecule type" value="Genomic_DNA"/>
</dbReference>
<organism evidence="2 3">
    <name type="scientific">Amedibacterium intestinale</name>
    <dbReference type="NCBI Taxonomy" id="2583452"/>
    <lineage>
        <taxon>Bacteria</taxon>
        <taxon>Bacillati</taxon>
        <taxon>Bacillota</taxon>
        <taxon>Erysipelotrichia</taxon>
        <taxon>Erysipelotrichales</taxon>
        <taxon>Erysipelotrichaceae</taxon>
        <taxon>Amedibacterium</taxon>
    </lineage>
</organism>
<dbReference type="InterPro" id="IPR039672">
    <property type="entry name" value="MFS_2"/>
</dbReference>
<dbReference type="SUPFAM" id="SSF103473">
    <property type="entry name" value="MFS general substrate transporter"/>
    <property type="match status" value="1"/>
</dbReference>
<dbReference type="GO" id="GO:0006814">
    <property type="term" value="P:sodium ion transport"/>
    <property type="evidence" value="ECO:0007669"/>
    <property type="project" value="InterPro"/>
</dbReference>
<feature type="transmembrane region" description="Helical" evidence="1">
    <location>
        <begin position="81"/>
        <end position="98"/>
    </location>
</feature>
<dbReference type="KEGG" id="aarg:Aargi30884_19440"/>
<feature type="transmembrane region" description="Helical" evidence="1">
    <location>
        <begin position="407"/>
        <end position="429"/>
    </location>
</feature>
<sequence>MKEKNLMTDIFKYSLGGLGITLVTNLVMTYFNFFLTDIFGITTFAVAGIMLVSRIVDAITDPLMGIIADRTHSRWGKFRPWLMFFAPVLGVAIFVLFYSPQISESMKVIYAYAVFILYSIIVTIVSIPYFALVPVLSKDAHTRTIIISWKSVMCQVAVLCISVFALPIVNAFGGGQKGWASFGALIGIVSTLLIWVAASGAKTHDVCIDASIKKTKEKTTGKDISVLFKTKPLLLLIVAFGLSFLANTLLNSANMYYFKYVLHKENWIPTVMFVTMSASILASMVLTKLEAKFGKRNLFMYTSILCAIPLFIIGFMPTMGMVGLSVLLVVFGFFYGLVSALPWAMVPDCIDFAQWKYGVQPNGLFTATFTFIQKCATAIGGFLSGILLGFAGFIANQEQSAQALQMIINLRFFIPAVLFVLTILALYFYEITPKKTKEIAAELEKRNNN</sequence>
<feature type="transmembrane region" description="Helical" evidence="1">
    <location>
        <begin position="267"/>
        <end position="286"/>
    </location>
</feature>
<dbReference type="PANTHER" id="PTHR11328">
    <property type="entry name" value="MAJOR FACILITATOR SUPERFAMILY DOMAIN-CONTAINING PROTEIN"/>
    <property type="match status" value="1"/>
</dbReference>
<evidence type="ECO:0000313" key="2">
    <source>
        <dbReference type="EMBL" id="BBK23041.1"/>
    </source>
</evidence>
<feature type="transmembrane region" description="Helical" evidence="1">
    <location>
        <begin position="38"/>
        <end position="60"/>
    </location>
</feature>
<feature type="transmembrane region" description="Helical" evidence="1">
    <location>
        <begin position="179"/>
        <end position="198"/>
    </location>
</feature>
<dbReference type="PANTHER" id="PTHR11328:SF24">
    <property type="entry name" value="MAJOR FACILITATOR SUPERFAMILY (MFS) PROFILE DOMAIN-CONTAINING PROTEIN"/>
    <property type="match status" value="1"/>
</dbReference>
<reference evidence="3" key="1">
    <citation type="submission" date="2019-05" db="EMBL/GenBank/DDBJ databases">
        <title>Complete genome sequencing of Absiella argi strain JCM 30884.</title>
        <authorList>
            <person name="Sakamoto M."/>
            <person name="Murakami T."/>
            <person name="Mori H."/>
        </authorList>
    </citation>
    <scope>NUCLEOTIDE SEQUENCE [LARGE SCALE GENOMIC DNA]</scope>
    <source>
        <strain evidence="3">JCM 30884</strain>
    </source>
</reference>
<keyword evidence="1" id="KW-0472">Membrane</keyword>
<feature type="transmembrane region" description="Helical" evidence="1">
    <location>
        <begin position="233"/>
        <end position="255"/>
    </location>
</feature>
<proteinExistence type="predicted"/>